<dbReference type="InterPro" id="IPR058532">
    <property type="entry name" value="YjbR/MT2646/Rv2570-like"/>
</dbReference>
<dbReference type="Gene3D" id="3.90.1150.30">
    <property type="match status" value="1"/>
</dbReference>
<dbReference type="Proteomes" id="UP000569092">
    <property type="component" value="Unassembled WGS sequence"/>
</dbReference>
<organism evidence="1 2">
    <name type="scientific">Tunturiibacter lichenicola</name>
    <dbReference type="NCBI Taxonomy" id="2051959"/>
    <lineage>
        <taxon>Bacteria</taxon>
        <taxon>Pseudomonadati</taxon>
        <taxon>Acidobacteriota</taxon>
        <taxon>Terriglobia</taxon>
        <taxon>Terriglobales</taxon>
        <taxon>Acidobacteriaceae</taxon>
        <taxon>Tunturiibacter</taxon>
    </lineage>
</organism>
<comment type="caution">
    <text evidence="1">The sequence shown here is derived from an EMBL/GenBank/DDBJ whole genome shotgun (WGS) entry which is preliminary data.</text>
</comment>
<sequence length="151" mass="17156">MDIERIRSYLLSLPHVLETAQWGGLVFWVGDKAIGGKMFAMMRLDENENLERSEKSRVISYSAGPERYSELIEVDGIFPAPYSARIFWVAVSGWNVFRKTEWERELSAAHALTLAKLPPKVRAVLEMPAAQQKRLIAERRKLLAAKAAKGR</sequence>
<dbReference type="Pfam" id="PF04237">
    <property type="entry name" value="YjbR"/>
    <property type="match status" value="1"/>
</dbReference>
<evidence type="ECO:0000313" key="1">
    <source>
        <dbReference type="EMBL" id="MBB5346081.1"/>
    </source>
</evidence>
<reference evidence="1 2" key="1">
    <citation type="submission" date="2020-08" db="EMBL/GenBank/DDBJ databases">
        <title>Genomic Encyclopedia of Type Strains, Phase IV (KMG-V): Genome sequencing to study the core and pangenomes of soil and plant-associated prokaryotes.</title>
        <authorList>
            <person name="Whitman W."/>
        </authorList>
    </citation>
    <scope>NUCLEOTIDE SEQUENCE [LARGE SCALE GENOMIC DNA]</scope>
    <source>
        <strain evidence="1 2">M8US30</strain>
    </source>
</reference>
<name>A0A7W8N6X7_9BACT</name>
<dbReference type="EMBL" id="JACHDZ010000009">
    <property type="protein sequence ID" value="MBB5346081.1"/>
    <property type="molecule type" value="Genomic_DNA"/>
</dbReference>
<dbReference type="AlphaFoldDB" id="A0A7W8N6X7"/>
<gene>
    <name evidence="1" type="ORF">HDF10_004091</name>
</gene>
<dbReference type="SUPFAM" id="SSF142906">
    <property type="entry name" value="YjbR-like"/>
    <property type="match status" value="1"/>
</dbReference>
<dbReference type="GO" id="GO:0003677">
    <property type="term" value="F:DNA binding"/>
    <property type="evidence" value="ECO:0007669"/>
    <property type="project" value="UniProtKB-KW"/>
</dbReference>
<proteinExistence type="predicted"/>
<evidence type="ECO:0000313" key="2">
    <source>
        <dbReference type="Proteomes" id="UP000569092"/>
    </source>
</evidence>
<dbReference type="InterPro" id="IPR038056">
    <property type="entry name" value="YjbR-like_sf"/>
</dbReference>
<protein>
    <submittedName>
        <fullName evidence="1">DNA-binding protein (MmcQ/YjbR family)</fullName>
    </submittedName>
</protein>
<keyword evidence="1" id="KW-0238">DNA-binding</keyword>
<accession>A0A7W8N6X7</accession>